<protein>
    <submittedName>
        <fullName evidence="1">Uncharacterized protein</fullName>
    </submittedName>
</protein>
<dbReference type="Proteomes" id="UP000309340">
    <property type="component" value="Unassembled WGS sequence"/>
</dbReference>
<dbReference type="AlphaFoldDB" id="A0A4U0XDN4"/>
<gene>
    <name evidence="1" type="ORF">B0A55_04947</name>
</gene>
<keyword evidence="2" id="KW-1185">Reference proteome</keyword>
<accession>A0A4U0XDN4</accession>
<reference evidence="1 2" key="1">
    <citation type="submission" date="2017-03" db="EMBL/GenBank/DDBJ databases">
        <title>Genomes of endolithic fungi from Antarctica.</title>
        <authorList>
            <person name="Coleine C."/>
            <person name="Masonjones S."/>
            <person name="Stajich J.E."/>
        </authorList>
    </citation>
    <scope>NUCLEOTIDE SEQUENCE [LARGE SCALE GENOMIC DNA]</scope>
    <source>
        <strain evidence="1 2">CCFEE 5184</strain>
    </source>
</reference>
<evidence type="ECO:0000313" key="1">
    <source>
        <dbReference type="EMBL" id="TKA74944.1"/>
    </source>
</evidence>
<comment type="caution">
    <text evidence="1">The sequence shown here is derived from an EMBL/GenBank/DDBJ whole genome shotgun (WGS) entry which is preliminary data.</text>
</comment>
<proteinExistence type="predicted"/>
<evidence type="ECO:0000313" key="2">
    <source>
        <dbReference type="Proteomes" id="UP000309340"/>
    </source>
</evidence>
<organism evidence="1 2">
    <name type="scientific">Friedmanniomyces simplex</name>
    <dbReference type="NCBI Taxonomy" id="329884"/>
    <lineage>
        <taxon>Eukaryota</taxon>
        <taxon>Fungi</taxon>
        <taxon>Dikarya</taxon>
        <taxon>Ascomycota</taxon>
        <taxon>Pezizomycotina</taxon>
        <taxon>Dothideomycetes</taxon>
        <taxon>Dothideomycetidae</taxon>
        <taxon>Mycosphaerellales</taxon>
        <taxon>Teratosphaeriaceae</taxon>
        <taxon>Friedmanniomyces</taxon>
    </lineage>
</organism>
<name>A0A4U0XDN4_9PEZI</name>
<dbReference type="EMBL" id="NAJQ01000208">
    <property type="protein sequence ID" value="TKA74944.1"/>
    <property type="molecule type" value="Genomic_DNA"/>
</dbReference>
<sequence>MIYAMVYEQARDFETAFRATWREDEEERQLRRNGKDYTPGRFHASFAENLVVSKQYFDEALPYLFNGKTMKLGCWLEVSMLALTKSPVDRYLYTAITSMDIDDARYVIPQNIKSLAAFPGLKTLKIPLDMDDAAILQRPHIQAFARVRGISHLQVTKIKPQDLEDSDIIAALYRNLDRAERIVRQLVSREQVISSVSDHPASIAEALAMAKEHEPHRRPSRLELGAQQPSEKLLQDADIPLTPDAFVPLFLSRPHDVLAWVKDALTRLAAQPATTNATS</sequence>
<dbReference type="OrthoDB" id="10640044at2759"/>